<organism evidence="8 9">
    <name type="scientific">Arenicella xantha</name>
    <dbReference type="NCBI Taxonomy" id="644221"/>
    <lineage>
        <taxon>Bacteria</taxon>
        <taxon>Pseudomonadati</taxon>
        <taxon>Pseudomonadota</taxon>
        <taxon>Gammaproteobacteria</taxon>
        <taxon>Arenicellales</taxon>
        <taxon>Arenicellaceae</taxon>
        <taxon>Arenicella</taxon>
    </lineage>
</organism>
<keyword evidence="5 6" id="KW-0472">Membrane</keyword>
<evidence type="ECO:0000256" key="4">
    <source>
        <dbReference type="ARBA" id="ARBA00022989"/>
    </source>
</evidence>
<feature type="transmembrane region" description="Helical" evidence="6">
    <location>
        <begin position="6"/>
        <end position="24"/>
    </location>
</feature>
<evidence type="ECO:0000256" key="2">
    <source>
        <dbReference type="ARBA" id="ARBA00007362"/>
    </source>
</evidence>
<feature type="transmembrane region" description="Helical" evidence="6">
    <location>
        <begin position="151"/>
        <end position="175"/>
    </location>
</feature>
<comment type="subcellular location">
    <subcellularLocation>
        <location evidence="1">Membrane</location>
        <topology evidence="1">Multi-pass membrane protein</topology>
    </subcellularLocation>
</comment>
<evidence type="ECO:0000313" key="9">
    <source>
        <dbReference type="Proteomes" id="UP000253083"/>
    </source>
</evidence>
<evidence type="ECO:0000259" key="7">
    <source>
        <dbReference type="Pfam" id="PF00892"/>
    </source>
</evidence>
<dbReference type="InterPro" id="IPR000620">
    <property type="entry name" value="EamA_dom"/>
</dbReference>
<feature type="transmembrane region" description="Helical" evidence="6">
    <location>
        <begin position="223"/>
        <end position="241"/>
    </location>
</feature>
<dbReference type="AlphaFoldDB" id="A0A395JHT8"/>
<feature type="transmembrane region" description="Helical" evidence="6">
    <location>
        <begin position="36"/>
        <end position="57"/>
    </location>
</feature>
<dbReference type="InterPro" id="IPR037185">
    <property type="entry name" value="EmrE-like"/>
</dbReference>
<feature type="transmembrane region" description="Helical" evidence="6">
    <location>
        <begin position="97"/>
        <end position="115"/>
    </location>
</feature>
<dbReference type="Gene3D" id="1.10.3730.20">
    <property type="match status" value="1"/>
</dbReference>
<keyword evidence="4 6" id="KW-1133">Transmembrane helix</keyword>
<dbReference type="InParanoid" id="A0A395JHT8"/>
<feature type="transmembrane region" description="Helical" evidence="6">
    <location>
        <begin position="278"/>
        <end position="295"/>
    </location>
</feature>
<evidence type="ECO:0000256" key="6">
    <source>
        <dbReference type="SAM" id="Phobius"/>
    </source>
</evidence>
<comment type="caution">
    <text evidence="8">The sequence shown here is derived from an EMBL/GenBank/DDBJ whole genome shotgun (WGS) entry which is preliminary data.</text>
</comment>
<dbReference type="PANTHER" id="PTHR32322:SF2">
    <property type="entry name" value="EAMA DOMAIN-CONTAINING PROTEIN"/>
    <property type="match status" value="1"/>
</dbReference>
<dbReference type="Proteomes" id="UP000253083">
    <property type="component" value="Unassembled WGS sequence"/>
</dbReference>
<dbReference type="GO" id="GO:0016020">
    <property type="term" value="C:membrane"/>
    <property type="evidence" value="ECO:0007669"/>
    <property type="project" value="UniProtKB-SubCell"/>
</dbReference>
<evidence type="ECO:0000256" key="1">
    <source>
        <dbReference type="ARBA" id="ARBA00004141"/>
    </source>
</evidence>
<comment type="similarity">
    <text evidence="2">Belongs to the EamA transporter family.</text>
</comment>
<feature type="domain" description="EamA" evidence="7">
    <location>
        <begin position="153"/>
        <end position="291"/>
    </location>
</feature>
<dbReference type="EMBL" id="QNRT01000003">
    <property type="protein sequence ID" value="RBP49697.1"/>
    <property type="molecule type" value="Genomic_DNA"/>
</dbReference>
<feature type="transmembrane region" description="Helical" evidence="6">
    <location>
        <begin position="181"/>
        <end position="202"/>
    </location>
</feature>
<keyword evidence="9" id="KW-1185">Reference proteome</keyword>
<name>A0A395JHT8_9GAMM</name>
<dbReference type="OrthoDB" id="7841315at2"/>
<evidence type="ECO:0000256" key="5">
    <source>
        <dbReference type="ARBA" id="ARBA00023136"/>
    </source>
</evidence>
<dbReference type="PANTHER" id="PTHR32322">
    <property type="entry name" value="INNER MEMBRANE TRANSPORTER"/>
    <property type="match status" value="1"/>
</dbReference>
<dbReference type="InterPro" id="IPR050638">
    <property type="entry name" value="AA-Vitamin_Transporters"/>
</dbReference>
<evidence type="ECO:0000313" key="8">
    <source>
        <dbReference type="EMBL" id="RBP49697.1"/>
    </source>
</evidence>
<dbReference type="Pfam" id="PF00892">
    <property type="entry name" value="EamA"/>
    <property type="match status" value="2"/>
</dbReference>
<dbReference type="RefSeq" id="WP_113954703.1">
    <property type="nucleotide sequence ID" value="NZ_QNRT01000003.1"/>
</dbReference>
<gene>
    <name evidence="8" type="ORF">DFR28_103122</name>
</gene>
<feature type="transmembrane region" description="Helical" evidence="6">
    <location>
        <begin position="247"/>
        <end position="269"/>
    </location>
</feature>
<evidence type="ECO:0000256" key="3">
    <source>
        <dbReference type="ARBA" id="ARBA00022692"/>
    </source>
</evidence>
<dbReference type="SUPFAM" id="SSF103481">
    <property type="entry name" value="Multidrug resistance efflux transporter EmrE"/>
    <property type="match status" value="2"/>
</dbReference>
<protein>
    <submittedName>
        <fullName evidence="8">Putative membrane protein</fullName>
    </submittedName>
</protein>
<sequence>MGLGEWYSLICALMWASAVILYKYVGDSMSANTLNLVKNIIGLSLLLPTAVLLEGLVLPSLTVGAWAILVISGYAGIAIADTLYLQALRLLGAGRTAIVASLYSPFVVILSMLFLGERLQLWQWCGFALVLMGILVAVYQRHYKSLDGSTLFKGMIFAAGSVLLTAAGVVAMKPLLQSSGFFWMVSLRLLAGVIGMLIYLSLRGQVLSTYRVIVGGQHRWKSIFVASVVGTYFAMVFWLAGFKYADASVASVLNETANIFIILMAWLFLHESLTRRKLLGVCLTFTGVVVFLGLLDISKWLA</sequence>
<feature type="transmembrane region" description="Helical" evidence="6">
    <location>
        <begin position="63"/>
        <end position="85"/>
    </location>
</feature>
<feature type="transmembrane region" description="Helical" evidence="6">
    <location>
        <begin position="121"/>
        <end position="139"/>
    </location>
</feature>
<accession>A0A395JHT8</accession>
<proteinExistence type="inferred from homology"/>
<feature type="domain" description="EamA" evidence="7">
    <location>
        <begin position="3"/>
        <end position="138"/>
    </location>
</feature>
<reference evidence="8 9" key="1">
    <citation type="submission" date="2018-06" db="EMBL/GenBank/DDBJ databases">
        <title>Genomic Encyclopedia of Type Strains, Phase IV (KMG-IV): sequencing the most valuable type-strain genomes for metagenomic binning, comparative biology and taxonomic classification.</title>
        <authorList>
            <person name="Goeker M."/>
        </authorList>
    </citation>
    <scope>NUCLEOTIDE SEQUENCE [LARGE SCALE GENOMIC DNA]</scope>
    <source>
        <strain evidence="8 9">DSM 24032</strain>
    </source>
</reference>
<keyword evidence="3 6" id="KW-0812">Transmembrane</keyword>